<dbReference type="GO" id="GO:0046677">
    <property type="term" value="P:response to antibiotic"/>
    <property type="evidence" value="ECO:0007669"/>
    <property type="project" value="InterPro"/>
</dbReference>
<dbReference type="EMBL" id="CP019609">
    <property type="protein sequence ID" value="AQP53414.1"/>
    <property type="molecule type" value="Genomic_DNA"/>
</dbReference>
<reference evidence="2 3" key="1">
    <citation type="journal article" date="2010" name="Int. J. Syst. Evol. Microbiol.">
        <title>Vagococcus penaei sp. nov., isolated from spoilage microbiota of cooked shrimp (Penaeus vannamei).</title>
        <authorList>
            <person name="Jaffres E."/>
            <person name="Prevost H."/>
            <person name="Rossero A."/>
            <person name="Joffraud J.J."/>
            <person name="Dousset X."/>
        </authorList>
    </citation>
    <scope>NUCLEOTIDE SEQUENCE [LARGE SCALE GENOMIC DNA]</scope>
    <source>
        <strain evidence="2 3">CD276</strain>
    </source>
</reference>
<dbReference type="GO" id="GO:0030655">
    <property type="term" value="P:beta-lactam antibiotic catabolic process"/>
    <property type="evidence" value="ECO:0007669"/>
    <property type="project" value="InterPro"/>
</dbReference>
<sequence>MTIKKANYTIWASFSWAEKSHSRNYLNQTLQARGRYEHKNGSTYLSLYNTSGAWIGYINASGTEKVNGPQGNYISDGRYVTLKGGEYKLWNNFNWQPRSNSNQYLNQTFQARGRYQHFNGGTYLSLYNNQGNWMGYININGTSIANGAQGAYINDGRYVTMTQNNYSLWSSFSWSKKAVSSRYLNQTLQAKGRYEHFNGATYYSLYNNQDEWLGYINANAMTVADGRQGIYQHYGKKVTLIKRNYSMWSSFSWNERHKTSAFVNQSFIARGKYNHFNGGTYLSLYDSQGKWYGYLNQSAVSLDAEKMDRVQGLLNAKYHSPNYGIYVTSLADGSSASANGSKNFVAASTGKLPAMYYTQKMINEKKVDPHKKRLYTDAINQMNGYSYQRGGAGILQGKPLGSYYSLDTMLNWTAKYSDNQGANFLGYYGTNKYDATMRREISAIIGRTWHSPFQITAKENAMLIRAMYYQGGQVMGYMQNTVYDNQRIPRDLPVKVAHKIGDVGSYRHDVAVIYTETPYVLSVMTQNYTSYDTISKLSNEIYEIMK</sequence>
<dbReference type="InterPro" id="IPR045155">
    <property type="entry name" value="Beta-lactam_cat"/>
</dbReference>
<keyword evidence="3" id="KW-1185">Reference proteome</keyword>
<dbReference type="AlphaFoldDB" id="A0A1Q2D4W6"/>
<name>A0A1Q2D4W6_9ENTE</name>
<dbReference type="Gene3D" id="3.40.710.10">
    <property type="entry name" value="DD-peptidase/beta-lactamase superfamily"/>
    <property type="match status" value="1"/>
</dbReference>
<dbReference type="RefSeq" id="WP_077275505.1">
    <property type="nucleotide sequence ID" value="NZ_CP019609.1"/>
</dbReference>
<dbReference type="KEGG" id="vpi:BW732_03620"/>
<dbReference type="PANTHER" id="PTHR35333:SF3">
    <property type="entry name" value="BETA-LACTAMASE-TYPE TRANSPEPTIDASE FOLD CONTAINING PROTEIN"/>
    <property type="match status" value="1"/>
</dbReference>
<gene>
    <name evidence="2" type="ORF">BW732_03620</name>
</gene>
<feature type="domain" description="Beta-lactamase class A catalytic" evidence="1">
    <location>
        <begin position="324"/>
        <end position="525"/>
    </location>
</feature>
<dbReference type="SUPFAM" id="SSF56601">
    <property type="entry name" value="beta-lactamase/transpeptidase-like"/>
    <property type="match status" value="1"/>
</dbReference>
<dbReference type="InterPro" id="IPR000871">
    <property type="entry name" value="Beta-lactam_class-A"/>
</dbReference>
<dbReference type="InterPro" id="IPR012338">
    <property type="entry name" value="Beta-lactam/transpept-like"/>
</dbReference>
<dbReference type="STRING" id="633807.BW732_03620"/>
<proteinExistence type="predicted"/>
<evidence type="ECO:0000313" key="3">
    <source>
        <dbReference type="Proteomes" id="UP000188246"/>
    </source>
</evidence>
<accession>A0A1Q2D4W6</accession>
<dbReference type="Proteomes" id="UP000188246">
    <property type="component" value="Chromosome"/>
</dbReference>
<dbReference type="GO" id="GO:0008800">
    <property type="term" value="F:beta-lactamase activity"/>
    <property type="evidence" value="ECO:0007669"/>
    <property type="project" value="InterPro"/>
</dbReference>
<organism evidence="2 3">
    <name type="scientific">Vagococcus penaei</name>
    <dbReference type="NCBI Taxonomy" id="633807"/>
    <lineage>
        <taxon>Bacteria</taxon>
        <taxon>Bacillati</taxon>
        <taxon>Bacillota</taxon>
        <taxon>Bacilli</taxon>
        <taxon>Lactobacillales</taxon>
        <taxon>Enterococcaceae</taxon>
        <taxon>Vagococcus</taxon>
    </lineage>
</organism>
<protein>
    <recommendedName>
        <fullName evidence="1">Beta-lactamase class A catalytic domain-containing protein</fullName>
    </recommendedName>
</protein>
<dbReference type="Pfam" id="PF13354">
    <property type="entry name" value="Beta-lactamase2"/>
    <property type="match status" value="1"/>
</dbReference>
<evidence type="ECO:0000259" key="1">
    <source>
        <dbReference type="Pfam" id="PF13354"/>
    </source>
</evidence>
<evidence type="ECO:0000313" key="2">
    <source>
        <dbReference type="EMBL" id="AQP53414.1"/>
    </source>
</evidence>
<dbReference type="PANTHER" id="PTHR35333">
    <property type="entry name" value="BETA-LACTAMASE"/>
    <property type="match status" value="1"/>
</dbReference>